<name>A0A9D4RHU4_DREPO</name>
<dbReference type="AlphaFoldDB" id="A0A9D4RHU4"/>
<proteinExistence type="predicted"/>
<protein>
    <submittedName>
        <fullName evidence="1">Uncharacterized protein</fullName>
    </submittedName>
</protein>
<organism evidence="1 2">
    <name type="scientific">Dreissena polymorpha</name>
    <name type="common">Zebra mussel</name>
    <name type="synonym">Mytilus polymorpha</name>
    <dbReference type="NCBI Taxonomy" id="45954"/>
    <lineage>
        <taxon>Eukaryota</taxon>
        <taxon>Metazoa</taxon>
        <taxon>Spiralia</taxon>
        <taxon>Lophotrochozoa</taxon>
        <taxon>Mollusca</taxon>
        <taxon>Bivalvia</taxon>
        <taxon>Autobranchia</taxon>
        <taxon>Heteroconchia</taxon>
        <taxon>Euheterodonta</taxon>
        <taxon>Imparidentia</taxon>
        <taxon>Neoheterodontei</taxon>
        <taxon>Myida</taxon>
        <taxon>Dreissenoidea</taxon>
        <taxon>Dreissenidae</taxon>
        <taxon>Dreissena</taxon>
    </lineage>
</organism>
<evidence type="ECO:0000313" key="2">
    <source>
        <dbReference type="Proteomes" id="UP000828390"/>
    </source>
</evidence>
<accession>A0A9D4RHU4</accession>
<dbReference type="EMBL" id="JAIWYP010000002">
    <property type="protein sequence ID" value="KAH3866805.1"/>
    <property type="molecule type" value="Genomic_DNA"/>
</dbReference>
<reference evidence="1" key="1">
    <citation type="journal article" date="2019" name="bioRxiv">
        <title>The Genome of the Zebra Mussel, Dreissena polymorpha: A Resource for Invasive Species Research.</title>
        <authorList>
            <person name="McCartney M.A."/>
            <person name="Auch B."/>
            <person name="Kono T."/>
            <person name="Mallez S."/>
            <person name="Zhang Y."/>
            <person name="Obille A."/>
            <person name="Becker A."/>
            <person name="Abrahante J.E."/>
            <person name="Garbe J."/>
            <person name="Badalamenti J.P."/>
            <person name="Herman A."/>
            <person name="Mangelson H."/>
            <person name="Liachko I."/>
            <person name="Sullivan S."/>
            <person name="Sone E.D."/>
            <person name="Koren S."/>
            <person name="Silverstein K.A.T."/>
            <person name="Beckman K.B."/>
            <person name="Gohl D.M."/>
        </authorList>
    </citation>
    <scope>NUCLEOTIDE SEQUENCE</scope>
    <source>
        <strain evidence="1">Duluth1</strain>
        <tissue evidence="1">Whole animal</tissue>
    </source>
</reference>
<evidence type="ECO:0000313" key="1">
    <source>
        <dbReference type="EMBL" id="KAH3866805.1"/>
    </source>
</evidence>
<comment type="caution">
    <text evidence="1">The sequence shown here is derived from an EMBL/GenBank/DDBJ whole genome shotgun (WGS) entry which is preliminary data.</text>
</comment>
<sequence length="80" mass="9074">MIPRQIYRRVTQSSAACDGYGLITGANLTHGMDRKQRWAVSSLISPCRLHRLIWEDTLGARILSKSSMKTWSARQKDLAI</sequence>
<reference evidence="1" key="2">
    <citation type="submission" date="2020-11" db="EMBL/GenBank/DDBJ databases">
        <authorList>
            <person name="McCartney M.A."/>
            <person name="Auch B."/>
            <person name="Kono T."/>
            <person name="Mallez S."/>
            <person name="Becker A."/>
            <person name="Gohl D.M."/>
            <person name="Silverstein K.A.T."/>
            <person name="Koren S."/>
            <person name="Bechman K.B."/>
            <person name="Herman A."/>
            <person name="Abrahante J.E."/>
            <person name="Garbe J."/>
        </authorList>
    </citation>
    <scope>NUCLEOTIDE SEQUENCE</scope>
    <source>
        <strain evidence="1">Duluth1</strain>
        <tissue evidence="1">Whole animal</tissue>
    </source>
</reference>
<gene>
    <name evidence="1" type="ORF">DPMN_029928</name>
</gene>
<keyword evidence="2" id="KW-1185">Reference proteome</keyword>
<dbReference type="Proteomes" id="UP000828390">
    <property type="component" value="Unassembled WGS sequence"/>
</dbReference>